<protein>
    <submittedName>
        <fullName evidence="3">SDR family oxidoreductase</fullName>
    </submittedName>
</protein>
<dbReference type="SUPFAM" id="SSF51735">
    <property type="entry name" value="NAD(P)-binding Rossmann-fold domains"/>
    <property type="match status" value="1"/>
</dbReference>
<dbReference type="RefSeq" id="WP_408905316.1">
    <property type="nucleotide sequence ID" value="NZ_JAROCE010000002.1"/>
</dbReference>
<keyword evidence="4" id="KW-1185">Reference proteome</keyword>
<dbReference type="InterPro" id="IPR036291">
    <property type="entry name" value="NAD(P)-bd_dom_sf"/>
</dbReference>
<dbReference type="PANTHER" id="PTHR24321">
    <property type="entry name" value="DEHYDROGENASES, SHORT CHAIN"/>
    <property type="match status" value="1"/>
</dbReference>
<gene>
    <name evidence="3" type="ORF">P5G46_07010</name>
</gene>
<comment type="caution">
    <text evidence="3">The sequence shown here is derived from an EMBL/GenBank/DDBJ whole genome shotgun (WGS) entry which is preliminary data.</text>
</comment>
<keyword evidence="2" id="KW-0560">Oxidoreductase</keyword>
<dbReference type="PANTHER" id="PTHR24321:SF8">
    <property type="entry name" value="ESTRADIOL 17-BETA-DEHYDROGENASE 8-RELATED"/>
    <property type="match status" value="1"/>
</dbReference>
<dbReference type="Proteomes" id="UP001630303">
    <property type="component" value="Unassembled WGS sequence"/>
</dbReference>
<evidence type="ECO:0000256" key="1">
    <source>
        <dbReference type="ARBA" id="ARBA00006484"/>
    </source>
</evidence>
<dbReference type="InterPro" id="IPR002347">
    <property type="entry name" value="SDR_fam"/>
</dbReference>
<evidence type="ECO:0000313" key="3">
    <source>
        <dbReference type="EMBL" id="MFM2720249.1"/>
    </source>
</evidence>
<dbReference type="Pfam" id="PF13561">
    <property type="entry name" value="adh_short_C2"/>
    <property type="match status" value="1"/>
</dbReference>
<evidence type="ECO:0000256" key="2">
    <source>
        <dbReference type="ARBA" id="ARBA00023002"/>
    </source>
</evidence>
<name>A0ABW9GFR8_9MICO</name>
<dbReference type="PRINTS" id="PR00080">
    <property type="entry name" value="SDRFAMILY"/>
</dbReference>
<organism evidence="3 4">
    <name type="scientific">Microbacterium mcarthurae</name>
    <dbReference type="NCBI Taxonomy" id="3035918"/>
    <lineage>
        <taxon>Bacteria</taxon>
        <taxon>Bacillati</taxon>
        <taxon>Actinomycetota</taxon>
        <taxon>Actinomycetes</taxon>
        <taxon>Micrococcales</taxon>
        <taxon>Microbacteriaceae</taxon>
        <taxon>Microbacterium</taxon>
    </lineage>
</organism>
<comment type="similarity">
    <text evidence="1">Belongs to the short-chain dehydrogenases/reductases (SDR) family.</text>
</comment>
<reference evidence="3 4" key="1">
    <citation type="submission" date="2023-03" db="EMBL/GenBank/DDBJ databases">
        <title>MT1 and MT2 Draft Genomes of Novel Species.</title>
        <authorList>
            <person name="Venkateswaran K."/>
        </authorList>
    </citation>
    <scope>NUCLEOTIDE SEQUENCE [LARGE SCALE GENOMIC DNA]</scope>
    <source>
        <strain evidence="3 4">IF8SW-P5</strain>
    </source>
</reference>
<dbReference type="Gene3D" id="3.40.50.720">
    <property type="entry name" value="NAD(P)-binding Rossmann-like Domain"/>
    <property type="match status" value="1"/>
</dbReference>
<proteinExistence type="inferred from homology"/>
<sequence length="249" mass="25429">MTGGLLAGQFAVVTAGTSGIGRAVVERFLAEGAEVLTTGMTAARIDEARNTWGDRVHVLRADASRLDGLDELAAAVRATGRGVDVLVANAGRDVDSTPVAETDATAFDHVSDLNFRGTFFTVQRLVPLLNDHGRIVLVSSIAGSNGGPGHAVYNATKAAVRSLARTLTAELGGRGIRANSVSPGPTATAGFDQFTGGSETVAAAVAEMVPLRRIGRPEEVAAAVAFLATAESSFIAGVDLVVDGGMSQV</sequence>
<dbReference type="EMBL" id="JAROCE010000002">
    <property type="protein sequence ID" value="MFM2720249.1"/>
    <property type="molecule type" value="Genomic_DNA"/>
</dbReference>
<evidence type="ECO:0000313" key="4">
    <source>
        <dbReference type="Proteomes" id="UP001630303"/>
    </source>
</evidence>
<dbReference type="PRINTS" id="PR00081">
    <property type="entry name" value="GDHRDH"/>
</dbReference>
<dbReference type="CDD" id="cd05233">
    <property type="entry name" value="SDR_c"/>
    <property type="match status" value="1"/>
</dbReference>
<accession>A0ABW9GFR8</accession>